<accession>A0A5C3N6W7</accession>
<dbReference type="AlphaFoldDB" id="A0A5C3N6W7"/>
<dbReference type="PRINTS" id="PR00385">
    <property type="entry name" value="P450"/>
</dbReference>
<protein>
    <submittedName>
        <fullName evidence="11">Cytochrome P450</fullName>
    </submittedName>
</protein>
<dbReference type="GO" id="GO:0020037">
    <property type="term" value="F:heme binding"/>
    <property type="evidence" value="ECO:0007669"/>
    <property type="project" value="InterPro"/>
</dbReference>
<evidence type="ECO:0000256" key="9">
    <source>
        <dbReference type="PIRSR" id="PIRSR602403-1"/>
    </source>
</evidence>
<dbReference type="Proteomes" id="UP000305948">
    <property type="component" value="Unassembled WGS sequence"/>
</dbReference>
<keyword evidence="5 9" id="KW-0479">Metal-binding</keyword>
<comment type="pathway">
    <text evidence="2">Secondary metabolite biosynthesis.</text>
</comment>
<sequence length="524" mass="57257">MSFVAASVSFAIVLIGFTAILNRLVQEASRLKELPGPPSPSRIAGHALDLQLAPVGTRYPAWAKEYGRTYRLHGAFTERHLVLGDPKGISHVLSTRASNYVRPNTDRIVLGLWFGQGLFTAEGDEHAKQRKILNPAFTYQSIQDISHIFQQLGDRLIQQWETALADKDSTTFDIAPALHALTLDAISMSMFMHDTSTTSGSVPISDLLHNITNAPRGNMLTLFLGSIVSMFPHLLSLPSPMKKWATTLRGELGKIAESVWSGTKNDIGLDAKLLKLLSHCECESLRLPGSLTLTAAQQIIGVLFAGSESSANVISETLYELGRHQHVQQKLRLELLEFEQASGHAASFDDLMNPATLPYIDAVIREALRLKAVLMDIARAVADDIIPLQFPVAGTGATSVRVEAGQSVMIPVRDGINSDEGIWGSDAREFRPERWLDNDIPEAVASIQAQGHTLTFGHGPKVCLGRTFAIAEIKMVVAAVVRRFSVEDAGVALDFYHLGGNTVKPKIRGREEEGVQLPLRVRSL</sequence>
<keyword evidence="6 10" id="KW-0560">Oxidoreductase</keyword>
<dbReference type="InterPro" id="IPR002403">
    <property type="entry name" value="Cyt_P450_E_grp-IV"/>
</dbReference>
<proteinExistence type="inferred from homology"/>
<dbReference type="InterPro" id="IPR017972">
    <property type="entry name" value="Cyt_P450_CS"/>
</dbReference>
<gene>
    <name evidence="11" type="ORF">OE88DRAFT_1627696</name>
</gene>
<dbReference type="PANTHER" id="PTHR24305:SF166">
    <property type="entry name" value="CYTOCHROME P450 12A4, MITOCHONDRIAL-RELATED"/>
    <property type="match status" value="1"/>
</dbReference>
<keyword evidence="4 9" id="KW-0349">Heme</keyword>
<dbReference type="PROSITE" id="PS00086">
    <property type="entry name" value="CYTOCHROME_P450"/>
    <property type="match status" value="1"/>
</dbReference>
<dbReference type="Gene3D" id="1.10.630.10">
    <property type="entry name" value="Cytochrome P450"/>
    <property type="match status" value="1"/>
</dbReference>
<evidence type="ECO:0000256" key="1">
    <source>
        <dbReference type="ARBA" id="ARBA00001971"/>
    </source>
</evidence>
<name>A0A5C3N6W7_9AGAM</name>
<evidence type="ECO:0000256" key="7">
    <source>
        <dbReference type="ARBA" id="ARBA00023004"/>
    </source>
</evidence>
<dbReference type="InterPro" id="IPR036396">
    <property type="entry name" value="Cyt_P450_sf"/>
</dbReference>
<dbReference type="InterPro" id="IPR001128">
    <property type="entry name" value="Cyt_P450"/>
</dbReference>
<dbReference type="GO" id="GO:0016705">
    <property type="term" value="F:oxidoreductase activity, acting on paired donors, with incorporation or reduction of molecular oxygen"/>
    <property type="evidence" value="ECO:0007669"/>
    <property type="project" value="InterPro"/>
</dbReference>
<dbReference type="OrthoDB" id="1470350at2759"/>
<dbReference type="Pfam" id="PF00067">
    <property type="entry name" value="p450"/>
    <property type="match status" value="1"/>
</dbReference>
<evidence type="ECO:0000256" key="2">
    <source>
        <dbReference type="ARBA" id="ARBA00005179"/>
    </source>
</evidence>
<evidence type="ECO:0000313" key="11">
    <source>
        <dbReference type="EMBL" id="TFK53023.1"/>
    </source>
</evidence>
<reference evidence="11 12" key="1">
    <citation type="journal article" date="2019" name="Nat. Ecol. Evol.">
        <title>Megaphylogeny resolves global patterns of mushroom evolution.</title>
        <authorList>
            <person name="Varga T."/>
            <person name="Krizsan K."/>
            <person name="Foldi C."/>
            <person name="Dima B."/>
            <person name="Sanchez-Garcia M."/>
            <person name="Sanchez-Ramirez S."/>
            <person name="Szollosi G.J."/>
            <person name="Szarkandi J.G."/>
            <person name="Papp V."/>
            <person name="Albert L."/>
            <person name="Andreopoulos W."/>
            <person name="Angelini C."/>
            <person name="Antonin V."/>
            <person name="Barry K.W."/>
            <person name="Bougher N.L."/>
            <person name="Buchanan P."/>
            <person name="Buyck B."/>
            <person name="Bense V."/>
            <person name="Catcheside P."/>
            <person name="Chovatia M."/>
            <person name="Cooper J."/>
            <person name="Damon W."/>
            <person name="Desjardin D."/>
            <person name="Finy P."/>
            <person name="Geml J."/>
            <person name="Haridas S."/>
            <person name="Hughes K."/>
            <person name="Justo A."/>
            <person name="Karasinski D."/>
            <person name="Kautmanova I."/>
            <person name="Kiss B."/>
            <person name="Kocsube S."/>
            <person name="Kotiranta H."/>
            <person name="LaButti K.M."/>
            <person name="Lechner B.E."/>
            <person name="Liimatainen K."/>
            <person name="Lipzen A."/>
            <person name="Lukacs Z."/>
            <person name="Mihaltcheva S."/>
            <person name="Morgado L.N."/>
            <person name="Niskanen T."/>
            <person name="Noordeloos M.E."/>
            <person name="Ohm R.A."/>
            <person name="Ortiz-Santana B."/>
            <person name="Ovrebo C."/>
            <person name="Racz N."/>
            <person name="Riley R."/>
            <person name="Savchenko A."/>
            <person name="Shiryaev A."/>
            <person name="Soop K."/>
            <person name="Spirin V."/>
            <person name="Szebenyi C."/>
            <person name="Tomsovsky M."/>
            <person name="Tulloss R.E."/>
            <person name="Uehling J."/>
            <person name="Grigoriev I.V."/>
            <person name="Vagvolgyi C."/>
            <person name="Papp T."/>
            <person name="Martin F.M."/>
            <person name="Miettinen O."/>
            <person name="Hibbett D.S."/>
            <person name="Nagy L.G."/>
        </authorList>
    </citation>
    <scope>NUCLEOTIDE SEQUENCE [LARGE SCALE GENOMIC DNA]</scope>
    <source>
        <strain evidence="11 12">OMC1185</strain>
    </source>
</reference>
<organism evidence="11 12">
    <name type="scientific">Heliocybe sulcata</name>
    <dbReference type="NCBI Taxonomy" id="5364"/>
    <lineage>
        <taxon>Eukaryota</taxon>
        <taxon>Fungi</taxon>
        <taxon>Dikarya</taxon>
        <taxon>Basidiomycota</taxon>
        <taxon>Agaricomycotina</taxon>
        <taxon>Agaricomycetes</taxon>
        <taxon>Gloeophyllales</taxon>
        <taxon>Gloeophyllaceae</taxon>
        <taxon>Heliocybe</taxon>
    </lineage>
</organism>
<feature type="binding site" description="axial binding residue" evidence="9">
    <location>
        <position position="463"/>
    </location>
    <ligand>
        <name>heme</name>
        <dbReference type="ChEBI" id="CHEBI:30413"/>
    </ligand>
    <ligandPart>
        <name>Fe</name>
        <dbReference type="ChEBI" id="CHEBI:18248"/>
    </ligandPart>
</feature>
<dbReference type="GO" id="GO:0005506">
    <property type="term" value="F:iron ion binding"/>
    <property type="evidence" value="ECO:0007669"/>
    <property type="project" value="InterPro"/>
</dbReference>
<comment type="cofactor">
    <cofactor evidence="1 9">
        <name>heme</name>
        <dbReference type="ChEBI" id="CHEBI:30413"/>
    </cofactor>
</comment>
<dbReference type="SUPFAM" id="SSF48264">
    <property type="entry name" value="Cytochrome P450"/>
    <property type="match status" value="1"/>
</dbReference>
<keyword evidence="12" id="KW-1185">Reference proteome</keyword>
<dbReference type="EMBL" id="ML213508">
    <property type="protein sequence ID" value="TFK53023.1"/>
    <property type="molecule type" value="Genomic_DNA"/>
</dbReference>
<dbReference type="InterPro" id="IPR050121">
    <property type="entry name" value="Cytochrome_P450_monoxygenase"/>
</dbReference>
<keyword evidence="7 9" id="KW-0408">Iron</keyword>
<evidence type="ECO:0000256" key="10">
    <source>
        <dbReference type="RuleBase" id="RU000461"/>
    </source>
</evidence>
<keyword evidence="8 10" id="KW-0503">Monooxygenase</keyword>
<dbReference type="PANTHER" id="PTHR24305">
    <property type="entry name" value="CYTOCHROME P450"/>
    <property type="match status" value="1"/>
</dbReference>
<evidence type="ECO:0000313" key="12">
    <source>
        <dbReference type="Proteomes" id="UP000305948"/>
    </source>
</evidence>
<evidence type="ECO:0000256" key="6">
    <source>
        <dbReference type="ARBA" id="ARBA00023002"/>
    </source>
</evidence>
<evidence type="ECO:0000256" key="4">
    <source>
        <dbReference type="ARBA" id="ARBA00022617"/>
    </source>
</evidence>
<comment type="similarity">
    <text evidence="3 10">Belongs to the cytochrome P450 family.</text>
</comment>
<dbReference type="GO" id="GO:0004497">
    <property type="term" value="F:monooxygenase activity"/>
    <property type="evidence" value="ECO:0007669"/>
    <property type="project" value="UniProtKB-KW"/>
</dbReference>
<evidence type="ECO:0000256" key="5">
    <source>
        <dbReference type="ARBA" id="ARBA00022723"/>
    </source>
</evidence>
<evidence type="ECO:0000256" key="8">
    <source>
        <dbReference type="ARBA" id="ARBA00023033"/>
    </source>
</evidence>
<dbReference type="STRING" id="5364.A0A5C3N6W7"/>
<dbReference type="PRINTS" id="PR00465">
    <property type="entry name" value="EP450IV"/>
</dbReference>
<evidence type="ECO:0000256" key="3">
    <source>
        <dbReference type="ARBA" id="ARBA00010617"/>
    </source>
</evidence>